<comment type="caution">
    <text evidence="2">The sequence shown here is derived from an EMBL/GenBank/DDBJ whole genome shotgun (WGS) entry which is preliminary data.</text>
</comment>
<dbReference type="GeneID" id="97501380"/>
<organism evidence="2 3">
    <name type="scientific">Bifidobacterium moukalabense DSM 27321</name>
    <dbReference type="NCBI Taxonomy" id="1435051"/>
    <lineage>
        <taxon>Bacteria</taxon>
        <taxon>Bacillati</taxon>
        <taxon>Actinomycetota</taxon>
        <taxon>Actinomycetes</taxon>
        <taxon>Bifidobacteriales</taxon>
        <taxon>Bifidobacteriaceae</taxon>
        <taxon>Bifidobacterium</taxon>
    </lineage>
</organism>
<evidence type="ECO:0000313" key="3">
    <source>
        <dbReference type="Proteomes" id="UP000019155"/>
    </source>
</evidence>
<accession>W4N9E6</accession>
<evidence type="ECO:0000313" key="2">
    <source>
        <dbReference type="EMBL" id="ETY71677.1"/>
    </source>
</evidence>
<keyword evidence="3" id="KW-1185">Reference proteome</keyword>
<sequence length="119" mass="13211">MDKHIDRILTEAEYNLADAKTLEKAAKHPNEYGNVTYTTARGAQGGMGQAYVSERVAQLRQNANNLGKVAKDIQQVRDGLGKRYRSASQWIDIKKSGQHFADALPISSLLERHGAAFRL</sequence>
<dbReference type="Proteomes" id="UP000019155">
    <property type="component" value="Unassembled WGS sequence"/>
</dbReference>
<name>W4N9E6_9BIFI</name>
<protein>
    <submittedName>
        <fullName evidence="2">Uncharacterized protein</fullName>
    </submittedName>
</protein>
<proteinExistence type="predicted"/>
<reference evidence="2 3" key="1">
    <citation type="journal article" date="2014" name="Genome Announc.">
        <title>The Genome Sequence of Bifidobacterium moukalabense DSM 27321 Highlights the Close Phylogenetic Relatedness with the Bifidobacterium dentium Taxon.</title>
        <authorList>
            <person name="Lugli G.A."/>
            <person name="Duranti S."/>
            <person name="Milani C."/>
            <person name="Turroni F."/>
            <person name="Viappiani A."/>
            <person name="Mangifesta M."/>
            <person name="van Sinderen D."/>
            <person name="Ventura M."/>
        </authorList>
    </citation>
    <scope>NUCLEOTIDE SEQUENCE [LARGE SCALE GENOMIC DNA]</scope>
    <source>
        <strain evidence="2 3">DSM 27321</strain>
    </source>
</reference>
<dbReference type="AlphaFoldDB" id="W4N9E6"/>
<dbReference type="EMBL" id="AZMV01000003">
    <property type="protein sequence ID" value="ETY71677.1"/>
    <property type="molecule type" value="Genomic_DNA"/>
</dbReference>
<evidence type="ECO:0000313" key="1">
    <source>
        <dbReference type="EMBL" id="ETY71325.1"/>
    </source>
</evidence>
<dbReference type="EMBL" id="AZMV01000004">
    <property type="protein sequence ID" value="ETY71325.1"/>
    <property type="molecule type" value="Genomic_DNA"/>
</dbReference>
<dbReference type="RefSeq" id="WP_034875067.1">
    <property type="nucleotide sequence ID" value="NZ_AZMV01000003.1"/>
</dbReference>
<gene>
    <name evidence="2" type="ORF">BMOU_0755</name>
    <name evidence="1" type="ORF">BMOU_0812</name>
</gene>